<comment type="caution">
    <text evidence="3">The sequence shown here is derived from an EMBL/GenBank/DDBJ whole genome shotgun (WGS) entry which is preliminary data.</text>
</comment>
<protein>
    <submittedName>
        <fullName evidence="3">Class I adenylate-forming enzyme family protein</fullName>
    </submittedName>
</protein>
<dbReference type="EMBL" id="BAABJZ010000024">
    <property type="protein sequence ID" value="GAA4883607.1"/>
    <property type="molecule type" value="Genomic_DNA"/>
</dbReference>
<dbReference type="Proteomes" id="UP001499988">
    <property type="component" value="Unassembled WGS sequence"/>
</dbReference>
<dbReference type="Gene3D" id="3.40.50.980">
    <property type="match status" value="2"/>
</dbReference>
<dbReference type="SUPFAM" id="SSF56801">
    <property type="entry name" value="Acetyl-CoA synthetase-like"/>
    <property type="match status" value="1"/>
</dbReference>
<name>A0ABP9ERJ8_9GAMM</name>
<dbReference type="Gene3D" id="2.30.38.10">
    <property type="entry name" value="Luciferase, Domain 3"/>
    <property type="match status" value="1"/>
</dbReference>
<dbReference type="InterPro" id="IPR025110">
    <property type="entry name" value="AMP-bd_C"/>
</dbReference>
<evidence type="ECO:0000259" key="2">
    <source>
        <dbReference type="Pfam" id="PF13193"/>
    </source>
</evidence>
<gene>
    <name evidence="3" type="ORF">GCM10023333_17320</name>
</gene>
<dbReference type="PANTHER" id="PTHR43767">
    <property type="entry name" value="LONG-CHAIN-FATTY-ACID--COA LIGASE"/>
    <property type="match status" value="1"/>
</dbReference>
<reference evidence="4" key="1">
    <citation type="journal article" date="2019" name="Int. J. Syst. Evol. Microbiol.">
        <title>The Global Catalogue of Microorganisms (GCM) 10K type strain sequencing project: providing services to taxonomists for standard genome sequencing and annotation.</title>
        <authorList>
            <consortium name="The Broad Institute Genomics Platform"/>
            <consortium name="The Broad Institute Genome Sequencing Center for Infectious Disease"/>
            <person name="Wu L."/>
            <person name="Ma J."/>
        </authorList>
    </citation>
    <scope>NUCLEOTIDE SEQUENCE [LARGE SCALE GENOMIC DNA]</scope>
    <source>
        <strain evidence="4">JCM 18401</strain>
    </source>
</reference>
<dbReference type="InterPro" id="IPR000873">
    <property type="entry name" value="AMP-dep_synth/lig_dom"/>
</dbReference>
<evidence type="ECO:0000313" key="3">
    <source>
        <dbReference type="EMBL" id="GAA4883607.1"/>
    </source>
</evidence>
<dbReference type="InterPro" id="IPR045851">
    <property type="entry name" value="AMP-bd_C_sf"/>
</dbReference>
<dbReference type="PROSITE" id="PS00455">
    <property type="entry name" value="AMP_BINDING"/>
    <property type="match status" value="1"/>
</dbReference>
<accession>A0ABP9ERJ8</accession>
<dbReference type="PANTHER" id="PTHR43767:SF1">
    <property type="entry name" value="NONRIBOSOMAL PEPTIDE SYNTHASE PES1 (EUROFUNG)-RELATED"/>
    <property type="match status" value="1"/>
</dbReference>
<dbReference type="Pfam" id="PF13193">
    <property type="entry name" value="AMP-binding_C"/>
    <property type="match status" value="1"/>
</dbReference>
<dbReference type="RefSeq" id="WP_345334963.1">
    <property type="nucleotide sequence ID" value="NZ_BAABJZ010000024.1"/>
</dbReference>
<organism evidence="3 4">
    <name type="scientific">Ferrimonas pelagia</name>
    <dbReference type="NCBI Taxonomy" id="1177826"/>
    <lineage>
        <taxon>Bacteria</taxon>
        <taxon>Pseudomonadati</taxon>
        <taxon>Pseudomonadota</taxon>
        <taxon>Gammaproteobacteria</taxon>
        <taxon>Alteromonadales</taxon>
        <taxon>Ferrimonadaceae</taxon>
        <taxon>Ferrimonas</taxon>
    </lineage>
</organism>
<dbReference type="Gene3D" id="3.30.300.30">
    <property type="match status" value="1"/>
</dbReference>
<evidence type="ECO:0000259" key="1">
    <source>
        <dbReference type="Pfam" id="PF00501"/>
    </source>
</evidence>
<feature type="domain" description="AMP-binding enzyme C-terminal" evidence="2">
    <location>
        <begin position="472"/>
        <end position="548"/>
    </location>
</feature>
<dbReference type="InterPro" id="IPR050237">
    <property type="entry name" value="ATP-dep_AMP-bd_enzyme"/>
</dbReference>
<feature type="domain" description="AMP-dependent synthetase/ligase" evidence="1">
    <location>
        <begin position="48"/>
        <end position="422"/>
    </location>
</feature>
<dbReference type="InterPro" id="IPR020845">
    <property type="entry name" value="AMP-binding_CS"/>
</dbReference>
<proteinExistence type="predicted"/>
<dbReference type="Pfam" id="PF00501">
    <property type="entry name" value="AMP-binding"/>
    <property type="match status" value="1"/>
</dbReference>
<evidence type="ECO:0000313" key="4">
    <source>
        <dbReference type="Proteomes" id="UP001499988"/>
    </source>
</evidence>
<sequence>MSGSVTKLKGVLQQLTQPGAPFETVQTESGPRFKQAIPTLPLLYQAGLKHGDASFLVGNSGRYSFVEALATASKLAARMHSQLGVEQGDRVAIAMRNSPEWALAFMATTLLGAVAVPLNSWGSAEELEYGVKDSGAHLVFADPRRFGLLAPKLPYLNARAIVVEEDGDWGELGLSWTSFLAGEGDDTPPQVQIAPSDLAMIMYTSGTTGRPKGAASTHDAICQGIMNGLSASGLMAAMHPHTMAAAAERGLQPATLLCLPLFHVSGLHAGILTSFLTGTKVVILYKWDPLLALQTIHQEKVASITAAAKQIWDLLEHPQFAEFNTSSIINLASAGTAQPTALVDDIKARFPGNFFGTGYGMTETNAFATLISGEAYHDHLTSVGLPLPAVEVKICDEQGNEMPQGEVGEIYMRGSTLISHYWGREEATAEAMKGGWIHSGDVGYFDAQGLLYISDRKKDMVIRGGENIYCGEVENVVLDHPAVAHCAVFGLPHDRLGEELSVAIELAPGAQPDQGSIQAHVAAHLAHFKVPSRVFFAEQPLPRNAVHKIQKHLVRAQYLST</sequence>
<keyword evidence="4" id="KW-1185">Reference proteome</keyword>